<comment type="cofactor">
    <cofactor evidence="1 4 5">
        <name>pyridoxal 5'-phosphate</name>
        <dbReference type="ChEBI" id="CHEBI:597326"/>
    </cofactor>
</comment>
<dbReference type="FunFam" id="3.20.20.10:FF:000002">
    <property type="entry name" value="Alanine racemase"/>
    <property type="match status" value="1"/>
</dbReference>
<dbReference type="CDD" id="cd00430">
    <property type="entry name" value="PLPDE_III_AR"/>
    <property type="match status" value="1"/>
</dbReference>
<dbReference type="PROSITE" id="PS00395">
    <property type="entry name" value="ALANINE_RACEMASE"/>
    <property type="match status" value="1"/>
</dbReference>
<dbReference type="AlphaFoldDB" id="A0A562UYD4"/>
<evidence type="ECO:0000256" key="1">
    <source>
        <dbReference type="ARBA" id="ARBA00001933"/>
    </source>
</evidence>
<dbReference type="InterPro" id="IPR029066">
    <property type="entry name" value="PLP-binding_barrel"/>
</dbReference>
<dbReference type="SUPFAM" id="SSF51419">
    <property type="entry name" value="PLP-binding barrel"/>
    <property type="match status" value="1"/>
</dbReference>
<feature type="binding site" evidence="4 6">
    <location>
        <position position="308"/>
    </location>
    <ligand>
        <name>substrate</name>
    </ligand>
</feature>
<dbReference type="RefSeq" id="WP_147141373.1">
    <property type="nucleotide sequence ID" value="NZ_BAABIJ010000003.1"/>
</dbReference>
<dbReference type="Proteomes" id="UP000321617">
    <property type="component" value="Unassembled WGS sequence"/>
</dbReference>
<dbReference type="PANTHER" id="PTHR30511:SF0">
    <property type="entry name" value="ALANINE RACEMASE, CATABOLIC-RELATED"/>
    <property type="match status" value="1"/>
</dbReference>
<evidence type="ECO:0000256" key="6">
    <source>
        <dbReference type="PIRSR" id="PIRSR600821-52"/>
    </source>
</evidence>
<evidence type="ECO:0000259" key="7">
    <source>
        <dbReference type="SMART" id="SM01005"/>
    </source>
</evidence>
<dbReference type="PRINTS" id="PR00992">
    <property type="entry name" value="ALARACEMASE"/>
</dbReference>
<dbReference type="Pfam" id="PF00842">
    <property type="entry name" value="Ala_racemase_C"/>
    <property type="match status" value="1"/>
</dbReference>
<dbReference type="SMART" id="SM01005">
    <property type="entry name" value="Ala_racemase_C"/>
    <property type="match status" value="1"/>
</dbReference>
<sequence length="367" mass="38517">MSFQAEALVDLDAISANVAVLASRTDAAILPAVKADAYGHGLVPTARACLEGGAVGLGVATLWEAWRLRAAGVTAPVLAWLISPGLDLAAAVDAEVELSASSHEQLTEIAAARATRPARIHLEADTGMGRGGVPEADWARFVETAAKEQAAGRVEVVGAWSHLACADEPGHPANAAQHAAFLRFLDAVDAVGLTPRWRHLANSAALLTAPDRHFDMVRPGIAVYGYSPIPGRDFGLRPAMSVRARVTQVKRLPAGSGVSYGHTFTTRRPTTVAVVPAGYADGIPRSTSNRAEVLLSGRRAPILGRVCMDQVVIDCGDIPTRPGEIVEFFGPGAVTADDWAEWHGTISYEILTSVGARVSRRHVGAAA</sequence>
<dbReference type="InterPro" id="IPR020622">
    <property type="entry name" value="Ala_racemase_pyridoxalP-BS"/>
</dbReference>
<evidence type="ECO:0000256" key="5">
    <source>
        <dbReference type="PIRSR" id="PIRSR600821-50"/>
    </source>
</evidence>
<feature type="active site" description="Proton acceptor; specific for L-alanine" evidence="4">
    <location>
        <position position="260"/>
    </location>
</feature>
<dbReference type="Gene3D" id="3.20.20.10">
    <property type="entry name" value="Alanine racemase"/>
    <property type="match status" value="1"/>
</dbReference>
<dbReference type="GO" id="GO:0008784">
    <property type="term" value="F:alanine racemase activity"/>
    <property type="evidence" value="ECO:0007669"/>
    <property type="project" value="UniProtKB-UniRule"/>
</dbReference>
<comment type="caution">
    <text evidence="8">The sequence shown here is derived from an EMBL/GenBank/DDBJ whole genome shotgun (WGS) entry which is preliminary data.</text>
</comment>
<dbReference type="GO" id="GO:0005829">
    <property type="term" value="C:cytosol"/>
    <property type="evidence" value="ECO:0007669"/>
    <property type="project" value="TreeGrafter"/>
</dbReference>
<keyword evidence="3 4" id="KW-0413">Isomerase</keyword>
<comment type="function">
    <text evidence="4">Catalyzes the interconversion of L-alanine and D-alanine. May also act on other amino acids.</text>
</comment>
<gene>
    <name evidence="8" type="ORF">LX16_4042</name>
</gene>
<protein>
    <recommendedName>
        <fullName evidence="4">Alanine racemase</fullName>
        <ecNumber evidence="4">5.1.1.1</ecNumber>
    </recommendedName>
</protein>
<dbReference type="EC" id="5.1.1.1" evidence="4"/>
<dbReference type="InterPro" id="IPR011079">
    <property type="entry name" value="Ala_racemase_C"/>
</dbReference>
<feature type="binding site" evidence="4 6">
    <location>
        <position position="130"/>
    </location>
    <ligand>
        <name>substrate</name>
    </ligand>
</feature>
<dbReference type="GO" id="GO:0030632">
    <property type="term" value="P:D-alanine biosynthetic process"/>
    <property type="evidence" value="ECO:0007669"/>
    <property type="project" value="UniProtKB-UniRule"/>
</dbReference>
<comment type="catalytic activity">
    <reaction evidence="4">
        <text>L-alanine = D-alanine</text>
        <dbReference type="Rhea" id="RHEA:20249"/>
        <dbReference type="ChEBI" id="CHEBI:57416"/>
        <dbReference type="ChEBI" id="CHEBI:57972"/>
        <dbReference type="EC" id="5.1.1.1"/>
    </reaction>
</comment>
<comment type="similarity">
    <text evidence="4">Belongs to the alanine racemase family.</text>
</comment>
<feature type="active site" description="Proton acceptor; specific for D-alanine" evidence="4">
    <location>
        <position position="34"/>
    </location>
</feature>
<dbReference type="GO" id="GO:0009252">
    <property type="term" value="P:peptidoglycan biosynthetic process"/>
    <property type="evidence" value="ECO:0007669"/>
    <property type="project" value="TreeGrafter"/>
</dbReference>
<proteinExistence type="inferred from homology"/>
<evidence type="ECO:0000256" key="3">
    <source>
        <dbReference type="ARBA" id="ARBA00023235"/>
    </source>
</evidence>
<evidence type="ECO:0000313" key="9">
    <source>
        <dbReference type="Proteomes" id="UP000321617"/>
    </source>
</evidence>
<dbReference type="HAMAP" id="MF_01201">
    <property type="entry name" value="Ala_racemase"/>
    <property type="match status" value="1"/>
</dbReference>
<feature type="domain" description="Alanine racemase C-terminal" evidence="7">
    <location>
        <begin position="239"/>
        <end position="363"/>
    </location>
</feature>
<accession>A0A562UYD4</accession>
<reference evidence="8 9" key="1">
    <citation type="journal article" date="2013" name="Stand. Genomic Sci.">
        <title>Genomic Encyclopedia of Type Strains, Phase I: The one thousand microbial genomes (KMG-I) project.</title>
        <authorList>
            <person name="Kyrpides N.C."/>
            <person name="Woyke T."/>
            <person name="Eisen J.A."/>
            <person name="Garrity G."/>
            <person name="Lilburn T.G."/>
            <person name="Beck B.J."/>
            <person name="Whitman W.B."/>
            <person name="Hugenholtz P."/>
            <person name="Klenk H.P."/>
        </authorList>
    </citation>
    <scope>NUCLEOTIDE SEQUENCE [LARGE SCALE GENOMIC DNA]</scope>
    <source>
        <strain evidence="8 9">DSM 45044</strain>
    </source>
</reference>
<dbReference type="InterPro" id="IPR009006">
    <property type="entry name" value="Ala_racemase/Decarboxylase_C"/>
</dbReference>
<name>A0A562UYD4_9ACTN</name>
<evidence type="ECO:0000256" key="4">
    <source>
        <dbReference type="HAMAP-Rule" id="MF_01201"/>
    </source>
</evidence>
<dbReference type="SUPFAM" id="SSF50621">
    <property type="entry name" value="Alanine racemase C-terminal domain-like"/>
    <property type="match status" value="1"/>
</dbReference>
<keyword evidence="9" id="KW-1185">Reference proteome</keyword>
<dbReference type="GO" id="GO:0030170">
    <property type="term" value="F:pyridoxal phosphate binding"/>
    <property type="evidence" value="ECO:0007669"/>
    <property type="project" value="UniProtKB-UniRule"/>
</dbReference>
<dbReference type="PANTHER" id="PTHR30511">
    <property type="entry name" value="ALANINE RACEMASE"/>
    <property type="match status" value="1"/>
</dbReference>
<dbReference type="UniPathway" id="UPA00042">
    <property type="reaction ID" value="UER00497"/>
</dbReference>
<evidence type="ECO:0000313" key="8">
    <source>
        <dbReference type="EMBL" id="TWJ10622.1"/>
    </source>
</evidence>
<feature type="modified residue" description="N6-(pyridoxal phosphate)lysine" evidence="4 5">
    <location>
        <position position="34"/>
    </location>
</feature>
<dbReference type="InterPro" id="IPR001608">
    <property type="entry name" value="Ala_racemase_N"/>
</dbReference>
<dbReference type="NCBIfam" id="TIGR00492">
    <property type="entry name" value="alr"/>
    <property type="match status" value="1"/>
</dbReference>
<dbReference type="InterPro" id="IPR000821">
    <property type="entry name" value="Ala_racemase"/>
</dbReference>
<evidence type="ECO:0000256" key="2">
    <source>
        <dbReference type="ARBA" id="ARBA00022898"/>
    </source>
</evidence>
<dbReference type="OrthoDB" id="9813814at2"/>
<comment type="pathway">
    <text evidence="4">Amino-acid biosynthesis; D-alanine biosynthesis; D-alanine from L-alanine: step 1/1.</text>
</comment>
<dbReference type="Pfam" id="PF01168">
    <property type="entry name" value="Ala_racemase_N"/>
    <property type="match status" value="1"/>
</dbReference>
<organism evidence="8 9">
    <name type="scientific">Stackebrandtia albiflava</name>
    <dbReference type="NCBI Taxonomy" id="406432"/>
    <lineage>
        <taxon>Bacteria</taxon>
        <taxon>Bacillati</taxon>
        <taxon>Actinomycetota</taxon>
        <taxon>Actinomycetes</taxon>
        <taxon>Glycomycetales</taxon>
        <taxon>Glycomycetaceae</taxon>
        <taxon>Stackebrandtia</taxon>
    </lineage>
</organism>
<dbReference type="EMBL" id="VLLL01000007">
    <property type="protein sequence ID" value="TWJ10622.1"/>
    <property type="molecule type" value="Genomic_DNA"/>
</dbReference>
<dbReference type="Gene3D" id="2.40.37.10">
    <property type="entry name" value="Lyase, Ornithine Decarboxylase, Chain A, domain 1"/>
    <property type="match status" value="1"/>
</dbReference>
<keyword evidence="2 4" id="KW-0663">Pyridoxal phosphate</keyword>